<dbReference type="Proteomes" id="UP000276133">
    <property type="component" value="Unassembled WGS sequence"/>
</dbReference>
<name>A0A3M7P680_BRAPC</name>
<comment type="caution">
    <text evidence="1">The sequence shown here is derived from an EMBL/GenBank/DDBJ whole genome shotgun (WGS) entry which is preliminary data.</text>
</comment>
<accession>A0A3M7P680</accession>
<keyword evidence="2" id="KW-1185">Reference proteome</keyword>
<dbReference type="EMBL" id="REGN01012915">
    <property type="protein sequence ID" value="RMZ94631.1"/>
    <property type="molecule type" value="Genomic_DNA"/>
</dbReference>
<protein>
    <submittedName>
        <fullName evidence="1">Uncharacterized protein</fullName>
    </submittedName>
</protein>
<gene>
    <name evidence="1" type="ORF">BpHYR1_045791</name>
</gene>
<dbReference type="AlphaFoldDB" id="A0A3M7P680"/>
<organism evidence="1 2">
    <name type="scientific">Brachionus plicatilis</name>
    <name type="common">Marine rotifer</name>
    <name type="synonym">Brachionus muelleri</name>
    <dbReference type="NCBI Taxonomy" id="10195"/>
    <lineage>
        <taxon>Eukaryota</taxon>
        <taxon>Metazoa</taxon>
        <taxon>Spiralia</taxon>
        <taxon>Gnathifera</taxon>
        <taxon>Rotifera</taxon>
        <taxon>Eurotatoria</taxon>
        <taxon>Monogononta</taxon>
        <taxon>Pseudotrocha</taxon>
        <taxon>Ploima</taxon>
        <taxon>Brachionidae</taxon>
        <taxon>Brachionus</taxon>
    </lineage>
</organism>
<evidence type="ECO:0000313" key="1">
    <source>
        <dbReference type="EMBL" id="RMZ94631.1"/>
    </source>
</evidence>
<sequence length="94" mass="10436">MLDFMRSGLLAHLGASASPNMFEMGRMFSFFMTLDSSGSHPPNILLVRPPGGFITRLVGLSPMKPVKKLAEVIVGLEICFKSTTKWSQMQEILY</sequence>
<reference evidence="1 2" key="1">
    <citation type="journal article" date="2018" name="Sci. Rep.">
        <title>Genomic signatures of local adaptation to the degree of environmental predictability in rotifers.</title>
        <authorList>
            <person name="Franch-Gras L."/>
            <person name="Hahn C."/>
            <person name="Garcia-Roger E.M."/>
            <person name="Carmona M.J."/>
            <person name="Serra M."/>
            <person name="Gomez A."/>
        </authorList>
    </citation>
    <scope>NUCLEOTIDE SEQUENCE [LARGE SCALE GENOMIC DNA]</scope>
    <source>
        <strain evidence="1">HYR1</strain>
    </source>
</reference>
<evidence type="ECO:0000313" key="2">
    <source>
        <dbReference type="Proteomes" id="UP000276133"/>
    </source>
</evidence>
<proteinExistence type="predicted"/>